<protein>
    <submittedName>
        <fullName evidence="3">Alpha/beta fold hydrolase</fullName>
    </submittedName>
</protein>
<proteinExistence type="predicted"/>
<dbReference type="SUPFAM" id="SSF53474">
    <property type="entry name" value="alpha/beta-Hydrolases"/>
    <property type="match status" value="1"/>
</dbReference>
<dbReference type="Pfam" id="PF00561">
    <property type="entry name" value="Abhydrolase_1"/>
    <property type="match status" value="1"/>
</dbReference>
<dbReference type="GO" id="GO:0016787">
    <property type="term" value="F:hydrolase activity"/>
    <property type="evidence" value="ECO:0007669"/>
    <property type="project" value="UniProtKB-KW"/>
</dbReference>
<keyword evidence="4" id="KW-1185">Reference proteome</keyword>
<evidence type="ECO:0000256" key="1">
    <source>
        <dbReference type="ARBA" id="ARBA00022801"/>
    </source>
</evidence>
<dbReference type="Gene3D" id="3.40.50.1820">
    <property type="entry name" value="alpha/beta hydrolase"/>
    <property type="match status" value="1"/>
</dbReference>
<feature type="domain" description="AB hydrolase-1" evidence="2">
    <location>
        <begin position="24"/>
        <end position="262"/>
    </location>
</feature>
<dbReference type="EMBL" id="CP046600">
    <property type="protein sequence ID" value="QUR67705.1"/>
    <property type="molecule type" value="Genomic_DNA"/>
</dbReference>
<evidence type="ECO:0000259" key="2">
    <source>
        <dbReference type="Pfam" id="PF00561"/>
    </source>
</evidence>
<dbReference type="InterPro" id="IPR000073">
    <property type="entry name" value="AB_hydrolase_1"/>
</dbReference>
<evidence type="ECO:0000313" key="3">
    <source>
        <dbReference type="EMBL" id="QUR67705.1"/>
    </source>
</evidence>
<dbReference type="AlphaFoldDB" id="A0A975PX04"/>
<dbReference type="KEGG" id="mspg:F6B93_11880"/>
<dbReference type="InterPro" id="IPR000639">
    <property type="entry name" value="Epox_hydrolase-like"/>
</dbReference>
<keyword evidence="1 3" id="KW-0378">Hydrolase</keyword>
<organism evidence="3 4">
    <name type="scientific">Mycobacterium spongiae</name>
    <dbReference type="NCBI Taxonomy" id="886343"/>
    <lineage>
        <taxon>Bacteria</taxon>
        <taxon>Bacillati</taxon>
        <taxon>Actinomycetota</taxon>
        <taxon>Actinomycetes</taxon>
        <taxon>Mycobacteriales</taxon>
        <taxon>Mycobacteriaceae</taxon>
        <taxon>Mycobacterium</taxon>
    </lineage>
</organism>
<dbReference type="RefSeq" id="WP_211695279.1">
    <property type="nucleotide sequence ID" value="NZ_CP046600.1"/>
</dbReference>
<sequence length="273" mass="29895">MADAIRFVEANGLEFAYLEEGSGPLVLLLHGFPDTAHSWDDLRPRIAAKGYRAVSPFMRGYHPSAIPDRDPDQETLARDPLALIDALGAGSAIVIGHDWGASAAYGAAALGPDQVTKLFAIGVPHPAALKPSLKKLWGVRHFATYKLPGAPNRFARNDFAALPAIYRRWAPAWSPDPREFDAVRASFSNPASLNAAFGYYRQLSRRPSASLTARITVPTVVFAGLDDPIVEPADYRGAARMFDGQYIVEEVRGGHFMHREHPQAFAERLMGYL</sequence>
<evidence type="ECO:0000313" key="4">
    <source>
        <dbReference type="Proteomes" id="UP000682202"/>
    </source>
</evidence>
<gene>
    <name evidence="3" type="ORF">F6B93_11880</name>
</gene>
<dbReference type="InterPro" id="IPR029058">
    <property type="entry name" value="AB_hydrolase_fold"/>
</dbReference>
<dbReference type="PRINTS" id="PR00412">
    <property type="entry name" value="EPOXHYDRLASE"/>
</dbReference>
<dbReference type="Proteomes" id="UP000682202">
    <property type="component" value="Chromosome"/>
</dbReference>
<name>A0A975PX04_9MYCO</name>
<accession>A0A975PX04</accession>
<dbReference type="PANTHER" id="PTHR43329">
    <property type="entry name" value="EPOXIDE HYDROLASE"/>
    <property type="match status" value="1"/>
</dbReference>
<reference evidence="3" key="1">
    <citation type="submission" date="2019-12" db="EMBL/GenBank/DDBJ databases">
        <title>Mycobacterium spongiae sp. nov.</title>
        <authorList>
            <person name="Stinear T."/>
        </authorList>
    </citation>
    <scope>NUCLEOTIDE SEQUENCE</scope>
    <source>
        <strain evidence="3">FSD4b-SM</strain>
    </source>
</reference>